<keyword evidence="10" id="KW-0446">Lipid-binding</keyword>
<dbReference type="Gene3D" id="1.20.1540.10">
    <property type="entry name" value="Rhomboid-like"/>
    <property type="match status" value="1"/>
</dbReference>
<gene>
    <name evidence="15" type="ORF">K7X08_035152</name>
</gene>
<keyword evidence="7 12" id="KW-0378">Hydrolase</keyword>
<feature type="domain" description="Peptidase S54 rhomboid" evidence="14">
    <location>
        <begin position="101"/>
        <end position="238"/>
    </location>
</feature>
<dbReference type="SUPFAM" id="SSF144091">
    <property type="entry name" value="Rhomboid-like"/>
    <property type="match status" value="1"/>
</dbReference>
<dbReference type="Pfam" id="PF00234">
    <property type="entry name" value="Tryp_alpha_amyl"/>
    <property type="match status" value="1"/>
</dbReference>
<dbReference type="InterPro" id="IPR036312">
    <property type="entry name" value="Bifun_inhib/LTP/seed_sf"/>
</dbReference>
<dbReference type="PRINTS" id="PR00382">
    <property type="entry name" value="LIPIDTRNSFER"/>
</dbReference>
<dbReference type="SUPFAM" id="SSF47699">
    <property type="entry name" value="Bifunctional inhibitor/lipid-transfer protein/seed storage 2S albumin"/>
    <property type="match status" value="1"/>
</dbReference>
<comment type="catalytic activity">
    <reaction evidence="1 12">
        <text>Cleaves type-1 transmembrane domains using a catalytic dyad composed of serine and histidine that are contributed by different transmembrane domains.</text>
        <dbReference type="EC" id="3.4.21.105"/>
    </reaction>
</comment>
<evidence type="ECO:0000313" key="15">
    <source>
        <dbReference type="EMBL" id="KAJ8536751.1"/>
    </source>
</evidence>
<keyword evidence="9 12" id="KW-1133">Transmembrane helix</keyword>
<keyword evidence="8 12" id="KW-0720">Serine protease</keyword>
<evidence type="ECO:0000259" key="13">
    <source>
        <dbReference type="Pfam" id="PF00234"/>
    </source>
</evidence>
<keyword evidence="5" id="KW-0813">Transport</keyword>
<organism evidence="15 16">
    <name type="scientific">Anisodus acutangulus</name>
    <dbReference type="NCBI Taxonomy" id="402998"/>
    <lineage>
        <taxon>Eukaryota</taxon>
        <taxon>Viridiplantae</taxon>
        <taxon>Streptophyta</taxon>
        <taxon>Embryophyta</taxon>
        <taxon>Tracheophyta</taxon>
        <taxon>Spermatophyta</taxon>
        <taxon>Magnoliopsida</taxon>
        <taxon>eudicotyledons</taxon>
        <taxon>Gunneridae</taxon>
        <taxon>Pentapetalae</taxon>
        <taxon>asterids</taxon>
        <taxon>lamiids</taxon>
        <taxon>Solanales</taxon>
        <taxon>Solanaceae</taxon>
        <taxon>Solanoideae</taxon>
        <taxon>Hyoscyameae</taxon>
        <taxon>Anisodus</taxon>
    </lineage>
</organism>
<keyword evidence="16" id="KW-1185">Reference proteome</keyword>
<accession>A0A9Q1LIH0</accession>
<evidence type="ECO:0000256" key="10">
    <source>
        <dbReference type="ARBA" id="ARBA00023121"/>
    </source>
</evidence>
<feature type="transmembrane region" description="Helical" evidence="12">
    <location>
        <begin position="195"/>
        <end position="214"/>
    </location>
</feature>
<dbReference type="Pfam" id="PF01694">
    <property type="entry name" value="Rhomboid"/>
    <property type="match status" value="1"/>
</dbReference>
<dbReference type="Gene3D" id="1.10.110.10">
    <property type="entry name" value="Plant lipid-transfer and hydrophobic proteins"/>
    <property type="match status" value="1"/>
</dbReference>
<proteinExistence type="inferred from homology"/>
<comment type="caution">
    <text evidence="15">The sequence shown here is derived from an EMBL/GenBank/DDBJ whole genome shotgun (WGS) entry which is preliminary data.</text>
</comment>
<keyword evidence="11 12" id="KW-0472">Membrane</keyword>
<evidence type="ECO:0000256" key="4">
    <source>
        <dbReference type="ARBA" id="ARBA00009748"/>
    </source>
</evidence>
<evidence type="ECO:0000256" key="12">
    <source>
        <dbReference type="RuleBase" id="RU362115"/>
    </source>
</evidence>
<protein>
    <recommendedName>
        <fullName evidence="12">RHOMBOID-like protein</fullName>
        <ecNumber evidence="12">3.4.21.105</ecNumber>
    </recommendedName>
</protein>
<dbReference type="InterPro" id="IPR022764">
    <property type="entry name" value="Peptidase_S54_rhomboid_dom"/>
</dbReference>
<evidence type="ECO:0000256" key="11">
    <source>
        <dbReference type="ARBA" id="ARBA00023136"/>
    </source>
</evidence>
<dbReference type="GO" id="GO:0005794">
    <property type="term" value="C:Golgi apparatus"/>
    <property type="evidence" value="ECO:0007669"/>
    <property type="project" value="UniProtKB-ARBA"/>
</dbReference>
<dbReference type="GO" id="GO:0004252">
    <property type="term" value="F:serine-type endopeptidase activity"/>
    <property type="evidence" value="ECO:0007669"/>
    <property type="project" value="InterPro"/>
</dbReference>
<evidence type="ECO:0000256" key="5">
    <source>
        <dbReference type="ARBA" id="ARBA00022448"/>
    </source>
</evidence>
<dbReference type="EC" id="3.4.21.105" evidence="12"/>
<comment type="similarity">
    <text evidence="3 12">Belongs to the peptidase S54 family.</text>
</comment>
<dbReference type="Proteomes" id="UP001152561">
    <property type="component" value="Unassembled WGS sequence"/>
</dbReference>
<comment type="function">
    <text evidence="12">Serine protease involved in intramembrane proteolysis.</text>
</comment>
<evidence type="ECO:0000256" key="8">
    <source>
        <dbReference type="ARBA" id="ARBA00022825"/>
    </source>
</evidence>
<comment type="subcellular location">
    <subcellularLocation>
        <location evidence="2 12">Membrane</location>
        <topology evidence="2 12">Multi-pass membrane protein</topology>
    </subcellularLocation>
</comment>
<dbReference type="AlphaFoldDB" id="A0A9Q1LIH0"/>
<feature type="domain" description="Bifunctional inhibitor/plant lipid transfer protein/seed storage helical" evidence="13">
    <location>
        <begin position="315"/>
        <end position="395"/>
    </location>
</feature>
<keyword evidence="12" id="KW-0645">Protease</keyword>
<dbReference type="EMBL" id="JAJAGQ010000018">
    <property type="protein sequence ID" value="KAJ8536751.1"/>
    <property type="molecule type" value="Genomic_DNA"/>
</dbReference>
<dbReference type="OrthoDB" id="418595at2759"/>
<feature type="transmembrane region" description="Helical" evidence="12">
    <location>
        <begin position="265"/>
        <end position="287"/>
    </location>
</feature>
<evidence type="ECO:0000256" key="7">
    <source>
        <dbReference type="ARBA" id="ARBA00022801"/>
    </source>
</evidence>
<comment type="similarity">
    <text evidence="4">Belongs to the plant LTP family.</text>
</comment>
<sequence>MRGDIESRGEKDRGNNYGAVEEDRDTPWISWLIPLFVVANVAMFIVVMYFNNCPKHDSGCVARFLGRFSFQPWRENPLFGPSSSTLERLGGLEWNKVVHQHQGWRLITCIWLHAGIIHLIANMLSLVIIGIRLEQQCGFVRIGIIYLLSGVGGSILSSLFIQRSISVGASGALFGLLGAMLSELITNWSIYTNKVCALLTLLVIVAINLAVGILPHVDNFAHIGGFLTGFLLGFVLLPRPQLGWMERRNRPAGVRVNSKYKGYQYVLGLLSLILLVAGFTVELVMLFRGMKSVFWMVMVLGVALIIHEAGADEECSIVTALLSACSSFVNYGMPDPIPGEPCCVAMMSLSNVASSTGIETRQAVCRCMMDLITTNNPNATAIATLPGFCGVSLGFTIDPNTECE</sequence>
<evidence type="ECO:0000313" key="16">
    <source>
        <dbReference type="Proteomes" id="UP001152561"/>
    </source>
</evidence>
<evidence type="ECO:0000259" key="14">
    <source>
        <dbReference type="Pfam" id="PF01694"/>
    </source>
</evidence>
<feature type="transmembrane region" description="Helical" evidence="12">
    <location>
        <begin position="28"/>
        <end position="50"/>
    </location>
</feature>
<feature type="transmembrane region" description="Helical" evidence="12">
    <location>
        <begin position="143"/>
        <end position="161"/>
    </location>
</feature>
<dbReference type="InterPro" id="IPR002610">
    <property type="entry name" value="Peptidase_S54_rhomboid-like"/>
</dbReference>
<dbReference type="CDD" id="cd01960">
    <property type="entry name" value="nsLTP1"/>
    <property type="match status" value="1"/>
</dbReference>
<dbReference type="PANTHER" id="PTHR22936:SF86">
    <property type="entry name" value="RHOMBOID-LIKE PROTEIN 3"/>
    <property type="match status" value="1"/>
</dbReference>
<dbReference type="GO" id="GO:0008289">
    <property type="term" value="F:lipid binding"/>
    <property type="evidence" value="ECO:0007669"/>
    <property type="project" value="UniProtKB-KW"/>
</dbReference>
<reference evidence="16" key="1">
    <citation type="journal article" date="2023" name="Proc. Natl. Acad. Sci. U.S.A.">
        <title>Genomic and structural basis for evolution of tropane alkaloid biosynthesis.</title>
        <authorList>
            <person name="Wanga Y.-J."/>
            <person name="Taina T."/>
            <person name="Yua J.-Y."/>
            <person name="Lia J."/>
            <person name="Xua B."/>
            <person name="Chenc J."/>
            <person name="D'Auriad J.C."/>
            <person name="Huanga J.-P."/>
            <person name="Huanga S.-X."/>
        </authorList>
    </citation>
    <scope>NUCLEOTIDE SEQUENCE [LARGE SCALE GENOMIC DNA]</scope>
    <source>
        <strain evidence="16">cv. KIB-2019</strain>
    </source>
</reference>
<feature type="transmembrane region" description="Helical" evidence="12">
    <location>
        <begin position="110"/>
        <end position="131"/>
    </location>
</feature>
<dbReference type="FunFam" id="1.20.1540.10:FF:000019">
    <property type="entry name" value="RHOMBOID-like protein"/>
    <property type="match status" value="1"/>
</dbReference>
<dbReference type="PANTHER" id="PTHR22936">
    <property type="entry name" value="RHOMBOID-RELATED"/>
    <property type="match status" value="1"/>
</dbReference>
<evidence type="ECO:0000256" key="2">
    <source>
        <dbReference type="ARBA" id="ARBA00004141"/>
    </source>
</evidence>
<dbReference type="GO" id="GO:0006508">
    <property type="term" value="P:proteolysis"/>
    <property type="evidence" value="ECO:0007669"/>
    <property type="project" value="UniProtKB-KW"/>
</dbReference>
<dbReference type="GO" id="GO:0016020">
    <property type="term" value="C:membrane"/>
    <property type="evidence" value="ECO:0007669"/>
    <property type="project" value="UniProtKB-SubCell"/>
</dbReference>
<dbReference type="InterPro" id="IPR035952">
    <property type="entry name" value="Rhomboid-like_sf"/>
</dbReference>
<dbReference type="InterPro" id="IPR000528">
    <property type="entry name" value="Plant_nsLTP"/>
</dbReference>
<feature type="transmembrane region" description="Helical" evidence="12">
    <location>
        <begin position="167"/>
        <end position="188"/>
    </location>
</feature>
<evidence type="ECO:0000256" key="1">
    <source>
        <dbReference type="ARBA" id="ARBA00000156"/>
    </source>
</evidence>
<dbReference type="InterPro" id="IPR016140">
    <property type="entry name" value="Bifunc_inhib/LTP/seed_store"/>
</dbReference>
<evidence type="ECO:0000256" key="9">
    <source>
        <dbReference type="ARBA" id="ARBA00022989"/>
    </source>
</evidence>
<feature type="transmembrane region" description="Helical" evidence="12">
    <location>
        <begin position="220"/>
        <end position="238"/>
    </location>
</feature>
<evidence type="ECO:0000256" key="6">
    <source>
        <dbReference type="ARBA" id="ARBA00022692"/>
    </source>
</evidence>
<keyword evidence="6 12" id="KW-0812">Transmembrane</keyword>
<dbReference type="GO" id="GO:0006869">
    <property type="term" value="P:lipid transport"/>
    <property type="evidence" value="ECO:0007669"/>
    <property type="project" value="InterPro"/>
</dbReference>
<name>A0A9Q1LIH0_9SOLA</name>
<evidence type="ECO:0000256" key="3">
    <source>
        <dbReference type="ARBA" id="ARBA00009045"/>
    </source>
</evidence>